<reference evidence="1 2" key="1">
    <citation type="journal article" date="2019" name="Sci. Data">
        <title>Hybrid genome assembly and annotation of Danionella translucida.</title>
        <authorList>
            <person name="Kadobianskyi M."/>
            <person name="Schulze L."/>
            <person name="Schuelke M."/>
            <person name="Judkewitz B."/>
        </authorList>
    </citation>
    <scope>NUCLEOTIDE SEQUENCE [LARGE SCALE GENOMIC DNA]</scope>
    <source>
        <strain evidence="1 2">Bolton</strain>
    </source>
</reference>
<evidence type="ECO:0000313" key="1">
    <source>
        <dbReference type="EMBL" id="TRY93730.1"/>
    </source>
</evidence>
<keyword evidence="2" id="KW-1185">Reference proteome</keyword>
<comment type="caution">
    <text evidence="1">The sequence shown here is derived from an EMBL/GenBank/DDBJ whole genome shotgun (WGS) entry which is preliminary data.</text>
</comment>
<organism evidence="1 2">
    <name type="scientific">Danionella cerebrum</name>
    <dbReference type="NCBI Taxonomy" id="2873325"/>
    <lineage>
        <taxon>Eukaryota</taxon>
        <taxon>Metazoa</taxon>
        <taxon>Chordata</taxon>
        <taxon>Craniata</taxon>
        <taxon>Vertebrata</taxon>
        <taxon>Euteleostomi</taxon>
        <taxon>Actinopterygii</taxon>
        <taxon>Neopterygii</taxon>
        <taxon>Teleostei</taxon>
        <taxon>Ostariophysi</taxon>
        <taxon>Cypriniformes</taxon>
        <taxon>Danionidae</taxon>
        <taxon>Danioninae</taxon>
        <taxon>Danionella</taxon>
    </lineage>
</organism>
<feature type="non-terminal residue" evidence="1">
    <location>
        <position position="1"/>
    </location>
</feature>
<gene>
    <name evidence="1" type="ORF">DNTS_028763</name>
</gene>
<sequence length="77" mass="9001">VSRAALTYDRRLCALYESRTAGEPWPLHLWSSVIQVHHSRLERMETAASVQNLLRWQKGNERVAERFADLGEEETFM</sequence>
<protein>
    <submittedName>
        <fullName evidence="1">Uncharacterized protein</fullName>
    </submittedName>
</protein>
<dbReference type="EMBL" id="SRMA01025505">
    <property type="protein sequence ID" value="TRY93730.1"/>
    <property type="molecule type" value="Genomic_DNA"/>
</dbReference>
<name>A0A553QUV2_9TELE</name>
<evidence type="ECO:0000313" key="2">
    <source>
        <dbReference type="Proteomes" id="UP000316079"/>
    </source>
</evidence>
<dbReference type="Proteomes" id="UP000316079">
    <property type="component" value="Unassembled WGS sequence"/>
</dbReference>
<accession>A0A553QUV2</accession>
<proteinExistence type="predicted"/>
<dbReference type="AlphaFoldDB" id="A0A553QUV2"/>